<evidence type="ECO:0000313" key="3">
    <source>
        <dbReference type="Proteomes" id="UP001218218"/>
    </source>
</evidence>
<feature type="compositionally biased region" description="Polar residues" evidence="1">
    <location>
        <begin position="23"/>
        <end position="40"/>
    </location>
</feature>
<evidence type="ECO:0000313" key="2">
    <source>
        <dbReference type="EMBL" id="KAJ7353694.1"/>
    </source>
</evidence>
<reference evidence="2" key="1">
    <citation type="submission" date="2023-03" db="EMBL/GenBank/DDBJ databases">
        <title>Massive genome expansion in bonnet fungi (Mycena s.s.) driven by repeated elements and novel gene families across ecological guilds.</title>
        <authorList>
            <consortium name="Lawrence Berkeley National Laboratory"/>
            <person name="Harder C.B."/>
            <person name="Miyauchi S."/>
            <person name="Viragh M."/>
            <person name="Kuo A."/>
            <person name="Thoen E."/>
            <person name="Andreopoulos B."/>
            <person name="Lu D."/>
            <person name="Skrede I."/>
            <person name="Drula E."/>
            <person name="Henrissat B."/>
            <person name="Morin E."/>
            <person name="Kohler A."/>
            <person name="Barry K."/>
            <person name="LaButti K."/>
            <person name="Morin E."/>
            <person name="Salamov A."/>
            <person name="Lipzen A."/>
            <person name="Mereny Z."/>
            <person name="Hegedus B."/>
            <person name="Baldrian P."/>
            <person name="Stursova M."/>
            <person name="Weitz H."/>
            <person name="Taylor A."/>
            <person name="Grigoriev I.V."/>
            <person name="Nagy L.G."/>
            <person name="Martin F."/>
            <person name="Kauserud H."/>
        </authorList>
    </citation>
    <scope>NUCLEOTIDE SEQUENCE</scope>
    <source>
        <strain evidence="2">CBHHK002</strain>
    </source>
</reference>
<comment type="caution">
    <text evidence="2">The sequence shown here is derived from an EMBL/GenBank/DDBJ whole genome shotgun (WGS) entry which is preliminary data.</text>
</comment>
<gene>
    <name evidence="2" type="ORF">DFH08DRAFT_70001</name>
</gene>
<dbReference type="Proteomes" id="UP001218218">
    <property type="component" value="Unassembled WGS sequence"/>
</dbReference>
<organism evidence="2 3">
    <name type="scientific">Mycena albidolilacea</name>
    <dbReference type="NCBI Taxonomy" id="1033008"/>
    <lineage>
        <taxon>Eukaryota</taxon>
        <taxon>Fungi</taxon>
        <taxon>Dikarya</taxon>
        <taxon>Basidiomycota</taxon>
        <taxon>Agaricomycotina</taxon>
        <taxon>Agaricomycetes</taxon>
        <taxon>Agaricomycetidae</taxon>
        <taxon>Agaricales</taxon>
        <taxon>Marasmiineae</taxon>
        <taxon>Mycenaceae</taxon>
        <taxon>Mycena</taxon>
    </lineage>
</organism>
<feature type="compositionally biased region" description="Polar residues" evidence="1">
    <location>
        <begin position="49"/>
        <end position="67"/>
    </location>
</feature>
<sequence>MDDLRTQPPRTTSSHDLHAQPPRMTSASDLRTQPPQTTSSHDLHAQPPRMTSASDLRTQPSHPTSTDDLLARSSCKTSAHDLRIQPLHPTSTHIVVLPTALQPRLVSHSLAAVDVDVELDLCEDGDECVGMQAGEVERVVGARGRRVSRPRMGSMWCRSGRCSTARGMRCCGSASRSWMWGLLTSRR</sequence>
<dbReference type="EMBL" id="JARIHO010000011">
    <property type="protein sequence ID" value="KAJ7353694.1"/>
    <property type="molecule type" value="Genomic_DNA"/>
</dbReference>
<evidence type="ECO:0000256" key="1">
    <source>
        <dbReference type="SAM" id="MobiDB-lite"/>
    </source>
</evidence>
<dbReference type="AlphaFoldDB" id="A0AAD7AB02"/>
<feature type="region of interest" description="Disordered" evidence="1">
    <location>
        <begin position="1"/>
        <end position="71"/>
    </location>
</feature>
<keyword evidence="3" id="KW-1185">Reference proteome</keyword>
<name>A0AAD7AB02_9AGAR</name>
<protein>
    <submittedName>
        <fullName evidence="2">Uncharacterized protein</fullName>
    </submittedName>
</protein>
<proteinExistence type="predicted"/>
<accession>A0AAD7AB02</accession>